<organism evidence="1 2">
    <name type="scientific">Aerococcus urinaeequi</name>
    <dbReference type="NCBI Taxonomy" id="51665"/>
    <lineage>
        <taxon>Bacteria</taxon>
        <taxon>Bacillati</taxon>
        <taxon>Bacillota</taxon>
        <taxon>Bacilli</taxon>
        <taxon>Lactobacillales</taxon>
        <taxon>Aerococcaceae</taxon>
        <taxon>Aerococcus</taxon>
    </lineage>
</organism>
<evidence type="ECO:0000313" key="2">
    <source>
        <dbReference type="Proteomes" id="UP000595091"/>
    </source>
</evidence>
<dbReference type="RefSeq" id="WP_197558349.1">
    <property type="nucleotide sequence ID" value="NZ_CP063065.1"/>
</dbReference>
<protein>
    <submittedName>
        <fullName evidence="1">Uncharacterized protein</fullName>
    </submittedName>
</protein>
<gene>
    <name evidence="1" type="ORF">IMX20_08090</name>
</gene>
<dbReference type="Proteomes" id="UP000595091">
    <property type="component" value="Chromosome"/>
</dbReference>
<accession>A0A7M1KRZ8</accession>
<dbReference type="AlphaFoldDB" id="A0A7M1KRZ8"/>
<dbReference type="EMBL" id="CP063065">
    <property type="protein sequence ID" value="QOQ78934.1"/>
    <property type="molecule type" value="Genomic_DNA"/>
</dbReference>
<reference evidence="1 2" key="1">
    <citation type="submission" date="2020-10" db="EMBL/GenBank/DDBJ databases">
        <title>Plasmid carrying two tetracycline resistance determinant.</title>
        <authorList>
            <person name="Yang Q."/>
        </authorList>
    </citation>
    <scope>NUCLEOTIDE SEQUENCE [LARGE SCALE GENOMIC DNA]</scope>
    <source>
        <strain evidence="1 2">T43</strain>
    </source>
</reference>
<sequence length="45" mass="5330">MISPEGYYEEYLKGKTKEQILTVLRGLKQEIGHHINHDLSKEQFK</sequence>
<evidence type="ECO:0000313" key="1">
    <source>
        <dbReference type="EMBL" id="QOQ78934.1"/>
    </source>
</evidence>
<proteinExistence type="predicted"/>
<name>A0A7M1KRZ8_9LACT</name>